<accession>A0AAU8B9F5</accession>
<reference evidence="1" key="1">
    <citation type="submission" date="2024-03" db="EMBL/GenBank/DDBJ databases">
        <title>Diverse circular DNA viruses in blood, oral, and fecal samples of captive lemurs.</title>
        <authorList>
            <person name="Paietta E.N."/>
            <person name="Kraberger S."/>
            <person name="Lund M.C."/>
            <person name="Custer J.M."/>
            <person name="Vargas K.M."/>
            <person name="Ehmke E.E."/>
            <person name="Yoder A.D."/>
            <person name="Varsani A."/>
        </authorList>
    </citation>
    <scope>NUCLEOTIDE SEQUENCE</scope>
    <source>
        <strain evidence="1">Duke_30FF_63</strain>
    </source>
</reference>
<sequence>MFIILYLYLSTFLKSNVNKRLKKFFLFLYSLVL</sequence>
<dbReference type="EMBL" id="PP511876">
    <property type="protein sequence ID" value="XCD08395.1"/>
    <property type="molecule type" value="Genomic_DNA"/>
</dbReference>
<proteinExistence type="predicted"/>
<name>A0AAU8B9F5_9CAUD</name>
<evidence type="ECO:0000313" key="1">
    <source>
        <dbReference type="EMBL" id="XCD08395.1"/>
    </source>
</evidence>
<organism evidence="1">
    <name type="scientific">Dulem virus 42</name>
    <dbReference type="NCBI Taxonomy" id="3145760"/>
    <lineage>
        <taxon>Viruses</taxon>
        <taxon>Duplodnaviria</taxon>
        <taxon>Heunggongvirae</taxon>
        <taxon>Uroviricota</taxon>
        <taxon>Caudoviricetes</taxon>
    </lineage>
</organism>
<protein>
    <submittedName>
        <fullName evidence="1">Uncharacterized protein</fullName>
    </submittedName>
</protein>